<accession>A0A1A8P3T8</accession>
<organism evidence="2">
    <name type="scientific">Nothobranchius rachovii</name>
    <name type="common">bluefin notho</name>
    <dbReference type="NCBI Taxonomy" id="451742"/>
    <lineage>
        <taxon>Eukaryota</taxon>
        <taxon>Metazoa</taxon>
        <taxon>Chordata</taxon>
        <taxon>Craniata</taxon>
        <taxon>Vertebrata</taxon>
        <taxon>Euteleostomi</taxon>
        <taxon>Actinopterygii</taxon>
        <taxon>Neopterygii</taxon>
        <taxon>Teleostei</taxon>
        <taxon>Neoteleostei</taxon>
        <taxon>Acanthomorphata</taxon>
        <taxon>Ovalentaria</taxon>
        <taxon>Atherinomorphae</taxon>
        <taxon>Cyprinodontiformes</taxon>
        <taxon>Nothobranchiidae</taxon>
        <taxon>Nothobranchius</taxon>
    </lineage>
</organism>
<feature type="chain" id="PRO_5008376040" evidence="1">
    <location>
        <begin position="28"/>
        <end position="46"/>
    </location>
</feature>
<keyword evidence="1" id="KW-0732">Signal</keyword>
<dbReference type="EMBL" id="HAEH01005116">
    <property type="protein sequence ID" value="SBR75677.1"/>
    <property type="molecule type" value="Transcribed_RNA"/>
</dbReference>
<evidence type="ECO:0000313" key="2">
    <source>
        <dbReference type="EMBL" id="SBR75677.1"/>
    </source>
</evidence>
<feature type="signal peptide" evidence="1">
    <location>
        <begin position="1"/>
        <end position="27"/>
    </location>
</feature>
<feature type="non-terminal residue" evidence="2">
    <location>
        <position position="46"/>
    </location>
</feature>
<name>A0A1A8P3T8_9TELE</name>
<gene>
    <name evidence="2" type="primary">BX005380.2</name>
</gene>
<dbReference type="AlphaFoldDB" id="A0A1A8P3T8"/>
<evidence type="ECO:0000256" key="1">
    <source>
        <dbReference type="SAM" id="SignalP"/>
    </source>
</evidence>
<reference evidence="2" key="2">
    <citation type="submission" date="2016-06" db="EMBL/GenBank/DDBJ databases">
        <title>The genome of a short-lived fish provides insights into sex chromosome evolution and the genetic control of aging.</title>
        <authorList>
            <person name="Reichwald K."/>
            <person name="Felder M."/>
            <person name="Petzold A."/>
            <person name="Koch P."/>
            <person name="Groth M."/>
            <person name="Platzer M."/>
        </authorList>
    </citation>
    <scope>NUCLEOTIDE SEQUENCE</scope>
    <source>
        <tissue evidence="2">Brain</tissue>
    </source>
</reference>
<feature type="non-terminal residue" evidence="2">
    <location>
        <position position="1"/>
    </location>
</feature>
<reference evidence="2" key="1">
    <citation type="submission" date="2016-05" db="EMBL/GenBank/DDBJ databases">
        <authorList>
            <person name="Lavstsen T."/>
            <person name="Jespersen J.S."/>
        </authorList>
    </citation>
    <scope>NUCLEOTIDE SEQUENCE</scope>
    <source>
        <tissue evidence="2">Brain</tissue>
    </source>
</reference>
<sequence>SLKKSKRTKHVTLVLKVLLLVYKPLSGMGPKYMSNLVPVYIHPIGL</sequence>
<protein>
    <submittedName>
        <fullName evidence="2">Uncharacterized protein</fullName>
    </submittedName>
</protein>
<proteinExistence type="predicted"/>